<evidence type="ECO:0000256" key="1">
    <source>
        <dbReference type="ARBA" id="ARBA00005254"/>
    </source>
</evidence>
<dbReference type="OrthoDB" id="3207739at2"/>
<dbReference type="AlphaFoldDB" id="A0A1J0VU66"/>
<protein>
    <recommendedName>
        <fullName evidence="4">Enoyl-CoA hydratase</fullName>
    </recommendedName>
</protein>
<comment type="similarity">
    <text evidence="1">Belongs to the enoyl-CoA hydratase/isomerase family.</text>
</comment>
<dbReference type="PANTHER" id="PTHR42964:SF1">
    <property type="entry name" value="POLYKETIDE BIOSYNTHESIS ENOYL-COA HYDRATASE PKSH-RELATED"/>
    <property type="match status" value="1"/>
</dbReference>
<keyword evidence="3" id="KW-1185">Reference proteome</keyword>
<dbReference type="Gene3D" id="3.90.226.10">
    <property type="entry name" value="2-enoyl-CoA Hydratase, Chain A, domain 1"/>
    <property type="match status" value="1"/>
</dbReference>
<dbReference type="RefSeq" id="WP_071928776.1">
    <property type="nucleotide sequence ID" value="NZ_CP018082.1"/>
</dbReference>
<dbReference type="Pfam" id="PF00378">
    <property type="entry name" value="ECH_1"/>
    <property type="match status" value="1"/>
</dbReference>
<dbReference type="InterPro" id="IPR029045">
    <property type="entry name" value="ClpP/crotonase-like_dom_sf"/>
</dbReference>
<sequence length="347" mass="36440">MNDPLLDEGLALSASGTPTAPLVVLELDGLGDACPETVLATATRIRESMALVVGVLRRPFSSSVEPVLAATTLTLTDLPTSPLHPEVVAVENIDAALAMLRAAVARSPRAALVCGHLLRQTPGRDTAPALAAEAAAYSMLLAGPEFARWLLERGPAKPAPATDRRVVRVRRSGDHLSIVLDHPQRRNALSLRLREELLAAAQVAVADPSIATVELSGNGPVFCSGGDLAEFGSATDVVAAYLVRLDRAPWRALDRLADRLVVRATGSCIGAGAEIAAFAGTVTATPDTYFCFPEVRMGLVPGAGGTVSVARRIGRWRAAWLMLTEQRLDADAALDWGLIDQVIGAEG</sequence>
<name>A0A1J0VU66_9NOCA</name>
<dbReference type="EMBL" id="CP018082">
    <property type="protein sequence ID" value="APE35589.1"/>
    <property type="molecule type" value="Genomic_DNA"/>
</dbReference>
<evidence type="ECO:0000313" key="3">
    <source>
        <dbReference type="Proteomes" id="UP000183810"/>
    </source>
</evidence>
<proteinExistence type="inferred from homology"/>
<dbReference type="GO" id="GO:0003824">
    <property type="term" value="F:catalytic activity"/>
    <property type="evidence" value="ECO:0007669"/>
    <property type="project" value="UniProtKB-ARBA"/>
</dbReference>
<gene>
    <name evidence="2" type="ORF">BOX37_18350</name>
</gene>
<dbReference type="InterPro" id="IPR051683">
    <property type="entry name" value="Enoyl-CoA_Hydratase/Isomerase"/>
</dbReference>
<dbReference type="CDD" id="cd06558">
    <property type="entry name" value="crotonase-like"/>
    <property type="match status" value="1"/>
</dbReference>
<dbReference type="PANTHER" id="PTHR42964">
    <property type="entry name" value="ENOYL-COA HYDRATASE"/>
    <property type="match status" value="1"/>
</dbReference>
<dbReference type="Proteomes" id="UP000183810">
    <property type="component" value="Chromosome"/>
</dbReference>
<organism evidence="2 3">
    <name type="scientific">Nocardia mangyaensis</name>
    <dbReference type="NCBI Taxonomy" id="2213200"/>
    <lineage>
        <taxon>Bacteria</taxon>
        <taxon>Bacillati</taxon>
        <taxon>Actinomycetota</taxon>
        <taxon>Actinomycetes</taxon>
        <taxon>Mycobacteriales</taxon>
        <taxon>Nocardiaceae</taxon>
        <taxon>Nocardia</taxon>
    </lineage>
</organism>
<dbReference type="InterPro" id="IPR001753">
    <property type="entry name" value="Enoyl-CoA_hydra/iso"/>
</dbReference>
<reference evidence="2" key="1">
    <citation type="submission" date="2016-11" db="EMBL/GenBank/DDBJ databases">
        <authorList>
            <person name="Jaros S."/>
            <person name="Januszkiewicz K."/>
            <person name="Wedrychowicz H."/>
        </authorList>
    </citation>
    <scope>NUCLEOTIDE SEQUENCE [LARGE SCALE GENOMIC DNA]</scope>
    <source>
        <strain evidence="2">Y48</strain>
    </source>
</reference>
<evidence type="ECO:0008006" key="4">
    <source>
        <dbReference type="Google" id="ProtNLM"/>
    </source>
</evidence>
<dbReference type="SUPFAM" id="SSF52096">
    <property type="entry name" value="ClpP/crotonase"/>
    <property type="match status" value="1"/>
</dbReference>
<accession>A0A1J0VU66</accession>
<evidence type="ECO:0000313" key="2">
    <source>
        <dbReference type="EMBL" id="APE35589.1"/>
    </source>
</evidence>
<dbReference type="KEGG" id="nsl:BOX37_18350"/>